<dbReference type="PANTHER" id="PTHR12761">
    <property type="entry name" value="HERMANSKY-PUDLAK SYNDROME PROTEIN 1"/>
    <property type="match status" value="1"/>
</dbReference>
<organism evidence="2 3">
    <name type="scientific">Tritrichomonas musculus</name>
    <dbReference type="NCBI Taxonomy" id="1915356"/>
    <lineage>
        <taxon>Eukaryota</taxon>
        <taxon>Metamonada</taxon>
        <taxon>Parabasalia</taxon>
        <taxon>Tritrichomonadida</taxon>
        <taxon>Tritrichomonadidae</taxon>
        <taxon>Tritrichomonas</taxon>
    </lineage>
</organism>
<feature type="compositionally biased region" description="Low complexity" evidence="1">
    <location>
        <begin position="366"/>
        <end position="376"/>
    </location>
</feature>
<evidence type="ECO:0000256" key="1">
    <source>
        <dbReference type="SAM" id="MobiDB-lite"/>
    </source>
</evidence>
<feature type="region of interest" description="Disordered" evidence="1">
    <location>
        <begin position="357"/>
        <end position="389"/>
    </location>
</feature>
<name>A0ABR2IYX0_9EUKA</name>
<keyword evidence="3" id="KW-1185">Reference proteome</keyword>
<evidence type="ECO:0008006" key="4">
    <source>
        <dbReference type="Google" id="ProtNLM"/>
    </source>
</evidence>
<dbReference type="PANTHER" id="PTHR12761:SF1">
    <property type="entry name" value="BLOC-3 COMPLEX MEMBER HPS1"/>
    <property type="match status" value="1"/>
</dbReference>
<sequence length="511" mass="58656">MNLNTKVRIISDTTTFYPVEKEGDDSRNRNDDMSLRATLVYLHEQLGEDFQFFTADDLFIVLQQWRGMLFFIQTNDARFQDVMRLQLQTIREVLIFLFGPKFESVMKRSISMDKRKIFSQYVDSYLSLCQEDYIYLLNSIRVDSDSKELSDHFIQSISSTVSNFDINILNVTLFDGNKIVAHYDSPAAAKIDPETLLNLSIFEKVEYSDVNIESNDSDIMIDNEISSSRNFDPEFVKSSNNTTLKHKNAFLRIQRSPVCCLLSSSRLSERSPYVILVTTQNLKITDELRSSILQFITTITLLMSQFKPPIPEEKPIQVMEELIHYILIDRTHCTVWELPLDLSTGFLIDHLSQLKNSNDNKDDDSGNNADNQNSENSEGEAGEDDDNDDDLESEAFELMQKLTMQMAAYGMTAMMKGYTTMMWGEQDYQFCYELRFEDEKGELLRPAHVFSPPPFNDDNGVNYGLITSSIFPNTDGVTCLELLSIYRGGVLAKSVMAANDALFEFYRARNK</sequence>
<dbReference type="EMBL" id="JAPFFF010000014">
    <property type="protein sequence ID" value="KAK8870443.1"/>
    <property type="molecule type" value="Genomic_DNA"/>
</dbReference>
<proteinExistence type="predicted"/>
<accession>A0ABR2IYX0</accession>
<dbReference type="InterPro" id="IPR026053">
    <property type="entry name" value="HPS1"/>
</dbReference>
<evidence type="ECO:0000313" key="2">
    <source>
        <dbReference type="EMBL" id="KAK8870443.1"/>
    </source>
</evidence>
<dbReference type="Proteomes" id="UP001470230">
    <property type="component" value="Unassembled WGS sequence"/>
</dbReference>
<comment type="caution">
    <text evidence="2">The sequence shown here is derived from an EMBL/GenBank/DDBJ whole genome shotgun (WGS) entry which is preliminary data.</text>
</comment>
<feature type="compositionally biased region" description="Acidic residues" evidence="1">
    <location>
        <begin position="377"/>
        <end position="389"/>
    </location>
</feature>
<gene>
    <name evidence="2" type="ORF">M9Y10_008325</name>
</gene>
<reference evidence="2 3" key="1">
    <citation type="submission" date="2024-04" db="EMBL/GenBank/DDBJ databases">
        <title>Tritrichomonas musculus Genome.</title>
        <authorList>
            <person name="Alves-Ferreira E."/>
            <person name="Grigg M."/>
            <person name="Lorenzi H."/>
            <person name="Galac M."/>
        </authorList>
    </citation>
    <scope>NUCLEOTIDE SEQUENCE [LARGE SCALE GENOMIC DNA]</scope>
    <source>
        <strain evidence="2 3">EAF2021</strain>
    </source>
</reference>
<protein>
    <recommendedName>
        <fullName evidence="4">FUZ/MON1/HPS1 first Longin domain-containing protein</fullName>
    </recommendedName>
</protein>
<evidence type="ECO:0000313" key="3">
    <source>
        <dbReference type="Proteomes" id="UP001470230"/>
    </source>
</evidence>